<sequence length="193" mass="22231">MADCDERFCSIVIELASLGKIYTNREVSLKVMRALPKKWDIKTIAMRESKNLNNLELYDLCAYLKAYEFELVNRTEEEASPSQSVKLRLVCCEELLRLDRQSRAMVNAGQRSCACVWLCCCDWVVTSVERRRLSKLRRCVLMLRLVPYQRLVVHCSCDWYVAKSCCVWIGSRELWSMWVNAPVLASGCVVATG</sequence>
<dbReference type="OrthoDB" id="1710004at2759"/>
<gene>
    <name evidence="1" type="ORF">F511_17670</name>
</gene>
<evidence type="ECO:0000313" key="1">
    <source>
        <dbReference type="EMBL" id="KZV27274.1"/>
    </source>
</evidence>
<protein>
    <recommendedName>
        <fullName evidence="3">UBN2 domain-containing protein</fullName>
    </recommendedName>
</protein>
<proteinExistence type="predicted"/>
<dbReference type="EMBL" id="KV010645">
    <property type="protein sequence ID" value="KZV27274.1"/>
    <property type="molecule type" value="Genomic_DNA"/>
</dbReference>
<reference evidence="1 2" key="1">
    <citation type="journal article" date="2015" name="Proc. Natl. Acad. Sci. U.S.A.">
        <title>The resurrection genome of Boea hygrometrica: A blueprint for survival of dehydration.</title>
        <authorList>
            <person name="Xiao L."/>
            <person name="Yang G."/>
            <person name="Zhang L."/>
            <person name="Yang X."/>
            <person name="Zhao S."/>
            <person name="Ji Z."/>
            <person name="Zhou Q."/>
            <person name="Hu M."/>
            <person name="Wang Y."/>
            <person name="Chen M."/>
            <person name="Xu Y."/>
            <person name="Jin H."/>
            <person name="Xiao X."/>
            <person name="Hu G."/>
            <person name="Bao F."/>
            <person name="Hu Y."/>
            <person name="Wan P."/>
            <person name="Li L."/>
            <person name="Deng X."/>
            <person name="Kuang T."/>
            <person name="Xiang C."/>
            <person name="Zhu J.K."/>
            <person name="Oliver M.J."/>
            <person name="He Y."/>
        </authorList>
    </citation>
    <scope>NUCLEOTIDE SEQUENCE [LARGE SCALE GENOMIC DNA]</scope>
    <source>
        <strain evidence="2">cv. XS01</strain>
    </source>
</reference>
<accession>A0A2Z7AZF2</accession>
<evidence type="ECO:0008006" key="3">
    <source>
        <dbReference type="Google" id="ProtNLM"/>
    </source>
</evidence>
<name>A0A2Z7AZF2_9LAMI</name>
<evidence type="ECO:0000313" key="2">
    <source>
        <dbReference type="Proteomes" id="UP000250235"/>
    </source>
</evidence>
<dbReference type="AlphaFoldDB" id="A0A2Z7AZF2"/>
<keyword evidence="2" id="KW-1185">Reference proteome</keyword>
<dbReference type="Proteomes" id="UP000250235">
    <property type="component" value="Unassembled WGS sequence"/>
</dbReference>
<organism evidence="1 2">
    <name type="scientific">Dorcoceras hygrometricum</name>
    <dbReference type="NCBI Taxonomy" id="472368"/>
    <lineage>
        <taxon>Eukaryota</taxon>
        <taxon>Viridiplantae</taxon>
        <taxon>Streptophyta</taxon>
        <taxon>Embryophyta</taxon>
        <taxon>Tracheophyta</taxon>
        <taxon>Spermatophyta</taxon>
        <taxon>Magnoliopsida</taxon>
        <taxon>eudicotyledons</taxon>
        <taxon>Gunneridae</taxon>
        <taxon>Pentapetalae</taxon>
        <taxon>asterids</taxon>
        <taxon>lamiids</taxon>
        <taxon>Lamiales</taxon>
        <taxon>Gesneriaceae</taxon>
        <taxon>Didymocarpoideae</taxon>
        <taxon>Trichosporeae</taxon>
        <taxon>Loxocarpinae</taxon>
        <taxon>Dorcoceras</taxon>
    </lineage>
</organism>